<feature type="transmembrane region" description="Helical" evidence="1">
    <location>
        <begin position="173"/>
        <end position="203"/>
    </location>
</feature>
<keyword evidence="1" id="KW-1133">Transmembrane helix</keyword>
<accession>A0A0P6YWM2</accession>
<feature type="transmembrane region" description="Helical" evidence="1">
    <location>
        <begin position="548"/>
        <end position="566"/>
    </location>
</feature>
<feature type="transmembrane region" description="Helical" evidence="1">
    <location>
        <begin position="343"/>
        <end position="361"/>
    </location>
</feature>
<proteinExistence type="predicted"/>
<evidence type="ECO:0000313" key="3">
    <source>
        <dbReference type="Proteomes" id="UP000050502"/>
    </source>
</evidence>
<feature type="transmembrane region" description="Helical" evidence="1">
    <location>
        <begin position="66"/>
        <end position="89"/>
    </location>
</feature>
<gene>
    <name evidence="2" type="ORF">SE16_06710</name>
</gene>
<evidence type="ECO:0000256" key="1">
    <source>
        <dbReference type="SAM" id="Phobius"/>
    </source>
</evidence>
<organism evidence="2 3">
    <name type="scientific">Ardenticatena maritima</name>
    <dbReference type="NCBI Taxonomy" id="872965"/>
    <lineage>
        <taxon>Bacteria</taxon>
        <taxon>Bacillati</taxon>
        <taxon>Chloroflexota</taxon>
        <taxon>Ardenticatenia</taxon>
        <taxon>Ardenticatenales</taxon>
        <taxon>Ardenticatenaceae</taxon>
        <taxon>Ardenticatena</taxon>
    </lineage>
</organism>
<evidence type="ECO:0008006" key="4">
    <source>
        <dbReference type="Google" id="ProtNLM"/>
    </source>
</evidence>
<feature type="transmembrane region" description="Helical" evidence="1">
    <location>
        <begin position="96"/>
        <end position="118"/>
    </location>
</feature>
<comment type="caution">
    <text evidence="2">The sequence shown here is derived from an EMBL/GenBank/DDBJ whole genome shotgun (WGS) entry which is preliminary data.</text>
</comment>
<keyword evidence="1" id="KW-0472">Membrane</keyword>
<dbReference type="RefSeq" id="WP_054493898.1">
    <property type="nucleotide sequence ID" value="NZ_BBZA01000228.1"/>
</dbReference>
<sequence>MRYMRRINQTWVSWVSVLVLLALLGLAVPGIGYTHDGYFHAYRILGLREALTQGVWYPRFFPEFSFGYGFPVLHYYAPLAYYVGVLPLLVGRGAALALDFSFAVAVVLAAWSMGWLVWRLWRHQTAALLAALTYTYLPYHLADIYQRGALAETWAFVWWPLLLGAVWEHRLVLLAISTAGLLLTHNLSVLLILPVIGLWMLALAIQERKVVWRRWAQLIGAALVGSGVAAFYWMPALLEMKWVRVGHERGSIDPTEFLAPLHQLSQLEPKIFLKGIFFHPVQMLLLGSVLVLLVLFWAHLRHRLLVGVMAGVLLITYVLQTPWAAPLWRMVAPLQWLQFPWRWMGIAVLCIAFLVGAVSTINRRMVHVVMSGLVGLLIATMLPTTLIERTALDTYRYPQEMWRIDQVFHSVGATWKQEFLPLWVRVPPDELYQSGPARPQTESPIRTARLLSAASNTIRLAVETGGEATLSLHQFYMPHWRALRNETEPLETFPLGDLGLVATRLPAGTQTLTLAWGATSTVRLATWVSLVTTLGGLLWLWRKQRRSVLVTLVAGGLFAASVWGYHASHHVEVIPINATFAERGWLLGWQPQSQSVEAGRPFHLTLFWLNRRTMPTDYNIFIHITRPGEGVPVAQYDGYPNSGLTPTTRWEAGEIVISREVVDLPETLSPGIYDVWAGMYDWRTLERWPVVGREDGRIYLGTIEIRK</sequence>
<dbReference type="EMBL" id="LGKN01000004">
    <property type="protein sequence ID" value="KPL88478.1"/>
    <property type="molecule type" value="Genomic_DNA"/>
</dbReference>
<feature type="transmembrane region" description="Helical" evidence="1">
    <location>
        <begin position="215"/>
        <end position="234"/>
    </location>
</feature>
<feature type="transmembrane region" description="Helical" evidence="1">
    <location>
        <begin position="149"/>
        <end position="167"/>
    </location>
</feature>
<name>A0A0P6YWM2_9CHLR</name>
<feature type="transmembrane region" description="Helical" evidence="1">
    <location>
        <begin position="304"/>
        <end position="323"/>
    </location>
</feature>
<dbReference type="Proteomes" id="UP000050502">
    <property type="component" value="Unassembled WGS sequence"/>
</dbReference>
<evidence type="ECO:0000313" key="2">
    <source>
        <dbReference type="EMBL" id="KPL88478.1"/>
    </source>
</evidence>
<dbReference type="OrthoDB" id="9784157at2"/>
<reference evidence="2 3" key="1">
    <citation type="submission" date="2015-07" db="EMBL/GenBank/DDBJ databases">
        <title>Whole genome sequence of Ardenticatena maritima DSM 23922.</title>
        <authorList>
            <person name="Hemp J."/>
            <person name="Ward L.M."/>
            <person name="Pace L.A."/>
            <person name="Fischer W.W."/>
        </authorList>
    </citation>
    <scope>NUCLEOTIDE SEQUENCE [LARGE SCALE GENOMIC DNA]</scope>
    <source>
        <strain evidence="2 3">110S</strain>
    </source>
</reference>
<protein>
    <recommendedName>
        <fullName evidence="4">Membrane protein 6-pyruvoyl-tetrahydropterin synthase-related domain-containing protein</fullName>
    </recommendedName>
</protein>
<feature type="transmembrane region" description="Helical" evidence="1">
    <location>
        <begin position="124"/>
        <end position="142"/>
    </location>
</feature>
<dbReference type="AlphaFoldDB" id="A0A0P6YWM2"/>
<feature type="transmembrane region" description="Helical" evidence="1">
    <location>
        <begin position="524"/>
        <end position="541"/>
    </location>
</feature>
<feature type="transmembrane region" description="Helical" evidence="1">
    <location>
        <begin position="276"/>
        <end position="297"/>
    </location>
</feature>
<feature type="transmembrane region" description="Helical" evidence="1">
    <location>
        <begin position="368"/>
        <end position="387"/>
    </location>
</feature>
<keyword evidence="1" id="KW-0812">Transmembrane</keyword>